<name>S4R2E7_MOUSE</name>
<evidence type="ECO:0000313" key="3">
    <source>
        <dbReference type="Proteomes" id="UP000000589"/>
    </source>
</evidence>
<dbReference type="AlphaFoldDB" id="S4R2E7"/>
<reference evidence="1" key="3">
    <citation type="submission" date="2025-08" db="UniProtKB">
        <authorList>
            <consortium name="Ensembl"/>
        </authorList>
    </citation>
    <scope>IDENTIFICATION</scope>
    <source>
        <strain evidence="1">C57BL/6J</strain>
    </source>
</reference>
<dbReference type="Proteomes" id="UP000000589">
    <property type="component" value="Chromosome 10"/>
</dbReference>
<dbReference type="ExpressionAtlas" id="S4R2E7">
    <property type="expression patterns" value="baseline and differential"/>
</dbReference>
<dbReference type="MGI" id="MGI:1924781">
    <property type="gene designation" value="Anks1b"/>
</dbReference>
<evidence type="ECO:0007829" key="4">
    <source>
        <dbReference type="ProteomicsDB" id="S4R2E7"/>
    </source>
</evidence>
<dbReference type="SMR" id="S4R2E7"/>
<accession>S4R2E7</accession>
<dbReference type="HOGENOM" id="CLU_3124573_0_0_1"/>
<gene>
    <name evidence="1 2" type="primary">Anks1b</name>
</gene>
<keyword evidence="3" id="KW-1185">Reference proteome</keyword>
<reference evidence="1" key="4">
    <citation type="submission" date="2025-09" db="UniProtKB">
        <authorList>
            <consortium name="Ensembl"/>
        </authorList>
    </citation>
    <scope>IDENTIFICATION</scope>
    <source>
        <strain evidence="1">C57BL/6J</strain>
    </source>
</reference>
<sequence>MGKDQELLEAARTGNVALVEKLLSGRKGGILGGGSGPLPLSNLLRELHLQ</sequence>
<dbReference type="Ensembl" id="ENSMUST00000182907.8">
    <property type="protein sequence ID" value="ENSMUSP00000138614.2"/>
    <property type="gene ID" value="ENSMUSG00000058589.16"/>
</dbReference>
<dbReference type="AGR" id="MGI:1924781"/>
<reference evidence="1 3" key="2">
    <citation type="journal article" date="2011" name="PLoS Biol.">
        <title>Modernizing reference genome assemblies.</title>
        <authorList>
            <person name="Church D.M."/>
            <person name="Schneider V.A."/>
            <person name="Graves T."/>
            <person name="Auger K."/>
            <person name="Cunningham F."/>
            <person name="Bouk N."/>
            <person name="Chen H.C."/>
            <person name="Agarwala R."/>
            <person name="McLaren W.M."/>
            <person name="Ritchie G.R."/>
            <person name="Albracht D."/>
            <person name="Kremitzki M."/>
            <person name="Rock S."/>
            <person name="Kotkiewicz H."/>
            <person name="Kremitzki C."/>
            <person name="Wollam A."/>
            <person name="Trani L."/>
            <person name="Fulton L."/>
            <person name="Fulton R."/>
            <person name="Matthews L."/>
            <person name="Whitehead S."/>
            <person name="Chow W."/>
            <person name="Torrance J."/>
            <person name="Dunn M."/>
            <person name="Harden G."/>
            <person name="Threadgold G."/>
            <person name="Wood J."/>
            <person name="Collins J."/>
            <person name="Heath P."/>
            <person name="Griffiths G."/>
            <person name="Pelan S."/>
            <person name="Grafham D."/>
            <person name="Eichler E.E."/>
            <person name="Weinstock G."/>
            <person name="Mardis E.R."/>
            <person name="Wilson R.K."/>
            <person name="Howe K."/>
            <person name="Flicek P."/>
            <person name="Hubbard T."/>
        </authorList>
    </citation>
    <scope>NUCLEOTIDE SEQUENCE [LARGE SCALE GENOMIC DNA]</scope>
    <source>
        <strain evidence="1 3">C57BL/6J</strain>
    </source>
</reference>
<evidence type="ECO:0000313" key="1">
    <source>
        <dbReference type="Ensembl" id="ENSMUSP00000138614.2"/>
    </source>
</evidence>
<dbReference type="Antibodypedia" id="57828">
    <property type="antibodies" value="148 antibodies from 22 providers"/>
</dbReference>
<dbReference type="VEuPathDB" id="HostDB:ENSMUSG00000058589"/>
<evidence type="ECO:0000313" key="2">
    <source>
        <dbReference type="MGI" id="MGI:1924781"/>
    </source>
</evidence>
<organism evidence="1 3">
    <name type="scientific">Mus musculus</name>
    <name type="common">Mouse</name>
    <dbReference type="NCBI Taxonomy" id="10090"/>
    <lineage>
        <taxon>Eukaryota</taxon>
        <taxon>Metazoa</taxon>
        <taxon>Chordata</taxon>
        <taxon>Craniata</taxon>
        <taxon>Vertebrata</taxon>
        <taxon>Euteleostomi</taxon>
        <taxon>Mammalia</taxon>
        <taxon>Eutheria</taxon>
        <taxon>Euarchontoglires</taxon>
        <taxon>Glires</taxon>
        <taxon>Rodentia</taxon>
        <taxon>Myomorpha</taxon>
        <taxon>Muroidea</taxon>
        <taxon>Muridae</taxon>
        <taxon>Murinae</taxon>
        <taxon>Mus</taxon>
        <taxon>Mus</taxon>
    </lineage>
</organism>
<reference evidence="1 3" key="1">
    <citation type="journal article" date="2009" name="PLoS Biol.">
        <title>Lineage-specific biology revealed by a finished genome assembly of the mouse.</title>
        <authorList>
            <consortium name="Mouse Genome Sequencing Consortium"/>
            <person name="Church D.M."/>
            <person name="Goodstadt L."/>
            <person name="Hillier L.W."/>
            <person name="Zody M.C."/>
            <person name="Goldstein S."/>
            <person name="She X."/>
            <person name="Bult C.J."/>
            <person name="Agarwala R."/>
            <person name="Cherry J.L."/>
            <person name="DiCuccio M."/>
            <person name="Hlavina W."/>
            <person name="Kapustin Y."/>
            <person name="Meric P."/>
            <person name="Maglott D."/>
            <person name="Birtle Z."/>
            <person name="Marques A.C."/>
            <person name="Graves T."/>
            <person name="Zhou S."/>
            <person name="Teague B."/>
            <person name="Potamousis K."/>
            <person name="Churas C."/>
            <person name="Place M."/>
            <person name="Herschleb J."/>
            <person name="Runnheim R."/>
            <person name="Forrest D."/>
            <person name="Amos-Landgraf J."/>
            <person name="Schwartz D.C."/>
            <person name="Cheng Z."/>
            <person name="Lindblad-Toh K."/>
            <person name="Eichler E.E."/>
            <person name="Ponting C.P."/>
        </authorList>
    </citation>
    <scope>NUCLEOTIDE SEQUENCE [LARGE SCALE GENOMIC DNA]</scope>
    <source>
        <strain evidence="1 3">C57BL/6J</strain>
    </source>
</reference>
<keyword evidence="4" id="KW-1267">Proteomics identification</keyword>
<proteinExistence type="evidence at protein level"/>
<dbReference type="Bgee" id="ENSMUSG00000058589">
    <property type="expression patterns" value="Expressed in caudate-putamen and 139 other cell types or tissues"/>
</dbReference>
<dbReference type="ProteomicsDB" id="314427"/>
<protein>
    <submittedName>
        <fullName evidence="1">Ankyrin repeat and sterile alpha motif domain containing 1B</fullName>
    </submittedName>
</protein>
<dbReference type="GeneTree" id="ENSGT00940000154572"/>